<evidence type="ECO:0000256" key="1">
    <source>
        <dbReference type="ARBA" id="ARBA00004613"/>
    </source>
</evidence>
<dbReference type="EMBL" id="CALNXJ010000027">
    <property type="protein sequence ID" value="CAH3133313.1"/>
    <property type="molecule type" value="Genomic_DNA"/>
</dbReference>
<dbReference type="InterPro" id="IPR002035">
    <property type="entry name" value="VWF_A"/>
</dbReference>
<keyword evidence="2" id="KW-0964">Secreted</keyword>
<dbReference type="PROSITE" id="PS50092">
    <property type="entry name" value="TSP1"/>
    <property type="match status" value="16"/>
</dbReference>
<evidence type="ECO:0000313" key="8">
    <source>
        <dbReference type="Proteomes" id="UP001159428"/>
    </source>
</evidence>
<feature type="domain" description="VWFA" evidence="6">
    <location>
        <begin position="1398"/>
        <end position="1512"/>
    </location>
</feature>
<dbReference type="InterPro" id="IPR036383">
    <property type="entry name" value="TSP1_rpt_sf"/>
</dbReference>
<comment type="caution">
    <text evidence="7">The sequence shown here is derived from an EMBL/GenBank/DDBJ whole genome shotgun (WGS) entry which is preliminary data.</text>
</comment>
<dbReference type="PANTHER" id="PTHR22906">
    <property type="entry name" value="PROPERDIN"/>
    <property type="match status" value="1"/>
</dbReference>
<dbReference type="PANTHER" id="PTHR22906:SF43">
    <property type="entry name" value="PROPERDIN"/>
    <property type="match status" value="1"/>
</dbReference>
<dbReference type="InterPro" id="IPR036465">
    <property type="entry name" value="vWFA_dom_sf"/>
</dbReference>
<proteinExistence type="predicted"/>
<dbReference type="Proteomes" id="UP001159428">
    <property type="component" value="Unassembled WGS sequence"/>
</dbReference>
<organism evidence="7 8">
    <name type="scientific">Pocillopora meandrina</name>
    <dbReference type="NCBI Taxonomy" id="46732"/>
    <lineage>
        <taxon>Eukaryota</taxon>
        <taxon>Metazoa</taxon>
        <taxon>Cnidaria</taxon>
        <taxon>Anthozoa</taxon>
        <taxon>Hexacorallia</taxon>
        <taxon>Scleractinia</taxon>
        <taxon>Astrocoeniina</taxon>
        <taxon>Pocilloporidae</taxon>
        <taxon>Pocillopora</taxon>
    </lineage>
</organism>
<feature type="domain" description="VWFA" evidence="6">
    <location>
        <begin position="14"/>
        <end position="201"/>
    </location>
</feature>
<accession>A0AAU9X1P7</accession>
<comment type="subcellular location">
    <subcellularLocation>
        <location evidence="1">Secreted</location>
    </subcellularLocation>
</comment>
<dbReference type="CDD" id="cd01450">
    <property type="entry name" value="vWFA_subfamily_ECM"/>
    <property type="match status" value="3"/>
</dbReference>
<evidence type="ECO:0000256" key="5">
    <source>
        <dbReference type="ARBA" id="ARBA00023157"/>
    </source>
</evidence>
<dbReference type="SUPFAM" id="SSF53300">
    <property type="entry name" value="vWA-like"/>
    <property type="match status" value="3"/>
</dbReference>
<gene>
    <name evidence="7" type="ORF">PMEA_00015010</name>
</gene>
<evidence type="ECO:0000256" key="3">
    <source>
        <dbReference type="ARBA" id="ARBA00022729"/>
    </source>
</evidence>
<evidence type="ECO:0000256" key="4">
    <source>
        <dbReference type="ARBA" id="ARBA00022737"/>
    </source>
</evidence>
<sequence>MLQPVGDCHDQILDIAILADVSRSMNFRQRRAKIKLMDDLVEKKGVSPSGNHFALITFAKDVVIESDFNNKSNYEEDKLKHFVQKTVYVKPKAWGTRTDLAMDLAAKELFTEQRGDRPGAKNIIILFTDGKPFKSRRDKRRVIPFKDSIKVLESKGVSIIVVGVGRNVFRAKRKMYEMAGERGKVLLYPGFDDLPGHLDDIVKATCGKLSLAVRDAVAENRLQEACTFLLSDYNTLISKASNICRRLAVVVAQRSCLDKKLDIAILQDISRGVGKQERRKNIKIIDELVEKKGVSPSGNHFAIITFAMEVVIQSKFNDESYYEEDKLKDLVQKKLREGPKAWGRRTDLAMDLAAKELFTEQGGNRPDAKNFIIIFTDGKPYKSRRDKRRVIPFKDSIKVLESKGVSIVVVGVGNRVFREKETMSVIAGKNGKVLLYPDYDDLSEHLDDILEATCAIDGGYSEFSESECSVTCGGGAKNLTRTCTNPPPSDGGKDCSELGPAEKTVSCNEAECPIDGGYTEFSESECSVTCGGGTKNLTRTCTNPPPSNGGKNCSELGPAEKTVSCNEAECPIDGGYTEFSESECSVTCGGGTKNLTRTCTNPPPSNGGKNCSELGPAEKTVSCNEAECPIDGGYTEFSESECSVTCGGGTKNLTRTCTNPPPSNGGKNCSELGPAEKTVSCNEAECPIDGGYTEFSESECSVTCGGGTKNLTRTCTNPPPSNGGKNCSELGPAEKTVSCNEAECPIDGGYTEFSESECSVTCGGGTKNLTRTCTNPPPSNGGKNCSELGPAEKTVSCNEEECPIDGGYTEFSESECSVTCGGGTKNLTRTCTNPPPSNGGKNCSELGPAEKTVSCNEAECPIDGGYTEFSESECSVTCGGGTKNLTRTCTNPPPSNGGKNCSELGLAEKTVSCNEAECPIDGGYTEFSESECSVTCGGGTKNLTRTCTNPPPSNGGKNCSELGPAEKTVSCNEAECPIDGGYTEFSESECSVTCGGGTKNLTRTCTNPPPSNGGKNCSELGPAEKTVSCNEAECPIDGGYTEFSESECSVTCGGGTKNLTRTCTNPPPSNGGKNCSELGPAEKTVSCNEARCPIDGGYTEWSESECSVTCGEGTKILTRTCTNPSPSCGGKNCSELGPDFMTIPCNEGECPIDGGYTEWSESECSVTCGEGTKILTRTCTNPPPSCGGKNCSELGPDLTTIPCNEGECPIDGGYTEFSESECSVTCGGGTKNLTRTCTNPPPSNGGKDCSELGPAEKTVSCNEAECPIDGGYTEFSESECSVTCGGGTKNLTRTCTNPPPSNGGKNCSELGPAEKTVSCNEAECPIDGGYTEFSESECSVTCGGGTKNLTRTCTNPPPSNGGKDCSELGPAEKTVRCNEAICREYINHRKTCRSTGLDIGIVLDKSESVRKANLRKVITFLCELVKKFHPSPEEDHFGLITFNKRAELAFTFADSKYHDKEALVKRIADEPIRLRLHTRTDLALKLALDSLFTKAGGDRPDKPNVMIVLTDG</sequence>
<protein>
    <recommendedName>
        <fullName evidence="6">VWFA domain-containing protein</fullName>
    </recommendedName>
</protein>
<dbReference type="SMART" id="SM00327">
    <property type="entry name" value="VWA"/>
    <property type="match status" value="3"/>
</dbReference>
<dbReference type="InterPro" id="IPR052065">
    <property type="entry name" value="Compl_asym_regulator"/>
</dbReference>
<dbReference type="InterPro" id="IPR000884">
    <property type="entry name" value="TSP1_rpt"/>
</dbReference>
<dbReference type="SMART" id="SM00209">
    <property type="entry name" value="TSP1"/>
    <property type="match status" value="16"/>
</dbReference>
<keyword evidence="8" id="KW-1185">Reference proteome</keyword>
<dbReference type="Pfam" id="PF00090">
    <property type="entry name" value="TSP_1"/>
    <property type="match status" value="16"/>
</dbReference>
<feature type="non-terminal residue" evidence="7">
    <location>
        <position position="1512"/>
    </location>
</feature>
<dbReference type="Pfam" id="PF00092">
    <property type="entry name" value="VWA"/>
    <property type="match status" value="3"/>
</dbReference>
<reference evidence="7 8" key="1">
    <citation type="submission" date="2022-05" db="EMBL/GenBank/DDBJ databases">
        <authorList>
            <consortium name="Genoscope - CEA"/>
            <person name="William W."/>
        </authorList>
    </citation>
    <scope>NUCLEOTIDE SEQUENCE [LARGE SCALE GENOMIC DNA]</scope>
</reference>
<dbReference type="Gene3D" id="3.40.50.410">
    <property type="entry name" value="von Willebrand factor, type A domain"/>
    <property type="match status" value="3"/>
</dbReference>
<feature type="domain" description="VWFA" evidence="6">
    <location>
        <begin position="262"/>
        <end position="449"/>
    </location>
</feature>
<dbReference type="SUPFAM" id="SSF82895">
    <property type="entry name" value="TSP-1 type 1 repeat"/>
    <property type="match status" value="16"/>
</dbReference>
<dbReference type="Gene3D" id="2.20.100.10">
    <property type="entry name" value="Thrombospondin type-1 (TSP1) repeat"/>
    <property type="match status" value="16"/>
</dbReference>
<keyword evidence="4" id="KW-0677">Repeat</keyword>
<dbReference type="PROSITE" id="PS50234">
    <property type="entry name" value="VWFA"/>
    <property type="match status" value="3"/>
</dbReference>
<evidence type="ECO:0000256" key="2">
    <source>
        <dbReference type="ARBA" id="ARBA00022525"/>
    </source>
</evidence>
<evidence type="ECO:0000313" key="7">
    <source>
        <dbReference type="EMBL" id="CAH3133313.1"/>
    </source>
</evidence>
<keyword evidence="3" id="KW-0732">Signal</keyword>
<evidence type="ECO:0000259" key="6">
    <source>
        <dbReference type="PROSITE" id="PS50234"/>
    </source>
</evidence>
<keyword evidence="5" id="KW-1015">Disulfide bond</keyword>
<name>A0AAU9X1P7_9CNID</name>